<dbReference type="InterPro" id="IPR027056">
    <property type="entry name" value="Gluconate_2DH_su3"/>
</dbReference>
<evidence type="ECO:0000313" key="1">
    <source>
        <dbReference type="EMBL" id="MFL9840439.1"/>
    </source>
</evidence>
<keyword evidence="2" id="KW-1185">Reference proteome</keyword>
<dbReference type="Pfam" id="PF13618">
    <property type="entry name" value="Gluconate_2-dh3"/>
    <property type="match status" value="1"/>
</dbReference>
<reference evidence="1 2" key="1">
    <citation type="submission" date="2024-06" db="EMBL/GenBank/DDBJ databases">
        <authorList>
            <person name="Kaempfer P."/>
            <person name="Viver T."/>
        </authorList>
    </citation>
    <scope>NUCLEOTIDE SEQUENCE [LARGE SCALE GENOMIC DNA]</scope>
    <source>
        <strain evidence="1 2">ST-64</strain>
    </source>
</reference>
<dbReference type="EC" id="1.-.-.-" evidence="1"/>
<keyword evidence="1" id="KW-0560">Oxidoreductase</keyword>
<dbReference type="GO" id="GO:0016491">
    <property type="term" value="F:oxidoreductase activity"/>
    <property type="evidence" value="ECO:0007669"/>
    <property type="project" value="UniProtKB-KW"/>
</dbReference>
<comment type="caution">
    <text evidence="1">The sequence shown here is derived from an EMBL/GenBank/DDBJ whole genome shotgun (WGS) entry which is preliminary data.</text>
</comment>
<organism evidence="1 2">
    <name type="scientific">Sphingomonas plantiphila</name>
    <dbReference type="NCBI Taxonomy" id="3163295"/>
    <lineage>
        <taxon>Bacteria</taxon>
        <taxon>Pseudomonadati</taxon>
        <taxon>Pseudomonadota</taxon>
        <taxon>Alphaproteobacteria</taxon>
        <taxon>Sphingomonadales</taxon>
        <taxon>Sphingomonadaceae</taxon>
        <taxon>Sphingomonas</taxon>
    </lineage>
</organism>
<evidence type="ECO:0000313" key="2">
    <source>
        <dbReference type="Proteomes" id="UP001629244"/>
    </source>
</evidence>
<proteinExistence type="predicted"/>
<name>A0ABW8YKB7_9SPHN</name>
<sequence>MALLAAVVGMPAAVSMLSRQTDDDAPTDRQRKMMRAVSQLVVPRTGTPGAGDVGVGDFVILALEHGLDGTRRPAASDALPPLAMGHMRPDGSLRFVAWLEAELDRAANGDWIGKPEARRAALLTKLDADAYAAQGDHPWKKVKGLILTGYYTSETGGARELNYELTPGLFDPAVAIKPGARAYSSDWTAVDFG</sequence>
<accession>A0ABW8YKB7</accession>
<dbReference type="Proteomes" id="UP001629244">
    <property type="component" value="Unassembled WGS sequence"/>
</dbReference>
<gene>
    <name evidence="1" type="ORF">ABS767_05635</name>
</gene>
<protein>
    <submittedName>
        <fullName evidence="1">Gluconate 2-dehydrogenase subunit 3 family protein</fullName>
        <ecNumber evidence="1">1.-.-.-</ecNumber>
    </submittedName>
</protein>
<dbReference type="EMBL" id="JBELQC010000001">
    <property type="protein sequence ID" value="MFL9840439.1"/>
    <property type="molecule type" value="Genomic_DNA"/>
</dbReference>